<keyword evidence="3" id="KW-1185">Reference proteome</keyword>
<evidence type="ECO:0000313" key="2">
    <source>
        <dbReference type="EMBL" id="MBP2410958.1"/>
    </source>
</evidence>
<dbReference type="RefSeq" id="WP_209895257.1">
    <property type="nucleotide sequence ID" value="NZ_BAAAJV010000008.1"/>
</dbReference>
<dbReference type="Proteomes" id="UP000698222">
    <property type="component" value="Unassembled WGS sequence"/>
</dbReference>
<evidence type="ECO:0000313" key="3">
    <source>
        <dbReference type="Proteomes" id="UP000698222"/>
    </source>
</evidence>
<proteinExistence type="predicted"/>
<dbReference type="InterPro" id="IPR000182">
    <property type="entry name" value="GNAT_dom"/>
</dbReference>
<evidence type="ECO:0000259" key="1">
    <source>
        <dbReference type="PROSITE" id="PS51186"/>
    </source>
</evidence>
<dbReference type="PROSITE" id="PS51186">
    <property type="entry name" value="GNAT"/>
    <property type="match status" value="1"/>
</dbReference>
<name>A0ABS4YQ86_9MICO</name>
<dbReference type="SUPFAM" id="SSF55729">
    <property type="entry name" value="Acyl-CoA N-acyltransferases (Nat)"/>
    <property type="match status" value="1"/>
</dbReference>
<feature type="domain" description="N-acetyltransferase" evidence="1">
    <location>
        <begin position="126"/>
        <end position="267"/>
    </location>
</feature>
<protein>
    <submittedName>
        <fullName evidence="2">GNAT superfamily N-acetyltransferase</fullName>
    </submittedName>
</protein>
<dbReference type="Gene3D" id="3.40.630.30">
    <property type="match status" value="1"/>
</dbReference>
<dbReference type="EMBL" id="JAGIOC010000001">
    <property type="protein sequence ID" value="MBP2410958.1"/>
    <property type="molecule type" value="Genomic_DNA"/>
</dbReference>
<accession>A0ABS4YQ86</accession>
<reference evidence="2 3" key="1">
    <citation type="submission" date="2021-03" db="EMBL/GenBank/DDBJ databases">
        <title>Sequencing the genomes of 1000 actinobacteria strains.</title>
        <authorList>
            <person name="Klenk H.-P."/>
        </authorList>
    </citation>
    <scope>NUCLEOTIDE SEQUENCE [LARGE SCALE GENOMIC DNA]</scope>
    <source>
        <strain evidence="2 3">DSM 14564</strain>
    </source>
</reference>
<dbReference type="InterPro" id="IPR016181">
    <property type="entry name" value="Acyl_CoA_acyltransferase"/>
</dbReference>
<comment type="caution">
    <text evidence="2">The sequence shown here is derived from an EMBL/GenBank/DDBJ whole genome shotgun (WGS) entry which is preliminary data.</text>
</comment>
<sequence length="267" mass="28841">MTKPAQYLTAYDEQLRTDAEAPSATGVRRLGPLHLVTFAGGRGFITYRDLAELDAQAIRDLVASALEHYQADPSITRVEWKTRGHDLAPGLHEALIAHGFERGETESIMIGPLEALCQDVDGPEGVTIRRVTSEAEVRAMSAMVDEAFGVDPDPSSGDALLARPALGDGMELWVAETEGRMVCGGRLEPVTGTDFVGIWGGATLKAYRGRGIYRALTAARARSALRQGKSLVHSDSTEFSRPILERAGMIKVSTTTPYTCRPVRESA</sequence>
<gene>
    <name evidence="2" type="ORF">JOF44_003861</name>
</gene>
<organism evidence="2 3">
    <name type="scientific">Brachybacterium fresconis</name>
    <dbReference type="NCBI Taxonomy" id="173363"/>
    <lineage>
        <taxon>Bacteria</taxon>
        <taxon>Bacillati</taxon>
        <taxon>Actinomycetota</taxon>
        <taxon>Actinomycetes</taxon>
        <taxon>Micrococcales</taxon>
        <taxon>Dermabacteraceae</taxon>
        <taxon>Brachybacterium</taxon>
    </lineage>
</organism>